<keyword evidence="4 5" id="KW-0687">Ribonucleoprotein</keyword>
<dbReference type="NCBIfam" id="TIGR00731">
    <property type="entry name" value="bL25_bact_ctc"/>
    <property type="match status" value="1"/>
</dbReference>
<comment type="similarity">
    <text evidence="5">Belongs to the bacterial ribosomal protein bL25 family. CTC subfamily.</text>
</comment>
<accession>A0A1F5IQP5</accession>
<evidence type="ECO:0000313" key="9">
    <source>
        <dbReference type="EMBL" id="OGE18646.1"/>
    </source>
</evidence>
<dbReference type="InterPro" id="IPR001021">
    <property type="entry name" value="Ribosomal_bL25_long"/>
</dbReference>
<feature type="compositionally biased region" description="Basic and acidic residues" evidence="6">
    <location>
        <begin position="249"/>
        <end position="267"/>
    </location>
</feature>
<feature type="compositionally biased region" description="Low complexity" evidence="6">
    <location>
        <begin position="235"/>
        <end position="246"/>
    </location>
</feature>
<dbReference type="SUPFAM" id="SSF50715">
    <property type="entry name" value="Ribosomal protein L25-like"/>
    <property type="match status" value="1"/>
</dbReference>
<comment type="subunit">
    <text evidence="5">Part of the 50S ribosomal subunit; part of the 5S rRNA/L5/L18/L25 subcomplex. Contacts the 5S rRNA. Binds to the 5S rRNA independently of L5 and L18.</text>
</comment>
<evidence type="ECO:0000256" key="2">
    <source>
        <dbReference type="ARBA" id="ARBA00022884"/>
    </source>
</evidence>
<dbReference type="PANTHER" id="PTHR33284">
    <property type="entry name" value="RIBOSOMAL PROTEIN L25/GLN-TRNA SYNTHETASE, ANTI-CODON-BINDING DOMAIN-CONTAINING PROTEIN"/>
    <property type="match status" value="1"/>
</dbReference>
<feature type="domain" description="Large ribosomal subunit protein bL25 L25" evidence="7">
    <location>
        <begin position="6"/>
        <end position="100"/>
    </location>
</feature>
<dbReference type="Gene3D" id="2.170.120.20">
    <property type="entry name" value="Ribosomal protein L25, beta domain"/>
    <property type="match status" value="1"/>
</dbReference>
<feature type="domain" description="Large ribosomal subunit protein bL25 beta" evidence="8">
    <location>
        <begin position="108"/>
        <end position="193"/>
    </location>
</feature>
<dbReference type="Proteomes" id="UP000176336">
    <property type="component" value="Unassembled WGS sequence"/>
</dbReference>
<organism evidence="9 10">
    <name type="scientific">Candidatus Daviesbacteria bacterium RIFCSPHIGHO2_01_FULL_41_23</name>
    <dbReference type="NCBI Taxonomy" id="1797764"/>
    <lineage>
        <taxon>Bacteria</taxon>
        <taxon>Candidatus Daviesiibacteriota</taxon>
    </lineage>
</organism>
<dbReference type="EMBL" id="MFCR01000011">
    <property type="protein sequence ID" value="OGE18646.1"/>
    <property type="molecule type" value="Genomic_DNA"/>
</dbReference>
<evidence type="ECO:0000256" key="4">
    <source>
        <dbReference type="ARBA" id="ARBA00023274"/>
    </source>
</evidence>
<keyword evidence="2 5" id="KW-0694">RNA-binding</keyword>
<protein>
    <recommendedName>
        <fullName evidence="5">Large ribosomal subunit protein bL25</fullName>
    </recommendedName>
    <alternativeName>
        <fullName evidence="5">General stress protein CTC</fullName>
    </alternativeName>
</protein>
<dbReference type="InterPro" id="IPR020930">
    <property type="entry name" value="Ribosomal_uL5_bac-type"/>
</dbReference>
<dbReference type="GO" id="GO:0022625">
    <property type="term" value="C:cytosolic large ribosomal subunit"/>
    <property type="evidence" value="ECO:0007669"/>
    <property type="project" value="TreeGrafter"/>
</dbReference>
<comment type="function">
    <text evidence="5">This is one of the proteins that binds to the 5S RNA in the ribosome where it forms part of the central protuberance.</text>
</comment>
<evidence type="ECO:0000256" key="1">
    <source>
        <dbReference type="ARBA" id="ARBA00022730"/>
    </source>
</evidence>
<dbReference type="GO" id="GO:0006412">
    <property type="term" value="P:translation"/>
    <property type="evidence" value="ECO:0007669"/>
    <property type="project" value="UniProtKB-UniRule"/>
</dbReference>
<keyword evidence="1 5" id="KW-0699">rRNA-binding</keyword>
<evidence type="ECO:0000256" key="6">
    <source>
        <dbReference type="SAM" id="MobiDB-lite"/>
    </source>
</evidence>
<dbReference type="CDD" id="cd00495">
    <property type="entry name" value="Ribosomal_L25_TL5_CTC"/>
    <property type="match status" value="1"/>
</dbReference>
<dbReference type="InterPro" id="IPR020057">
    <property type="entry name" value="Ribosomal_bL25_b-dom"/>
</dbReference>
<keyword evidence="3 5" id="KW-0689">Ribosomal protein</keyword>
<dbReference type="Pfam" id="PF01386">
    <property type="entry name" value="Ribosomal_L25p"/>
    <property type="match status" value="1"/>
</dbReference>
<dbReference type="InterPro" id="IPR011035">
    <property type="entry name" value="Ribosomal_bL25/Gln-tRNA_synth"/>
</dbReference>
<dbReference type="InterPro" id="IPR037121">
    <property type="entry name" value="Ribosomal_bL25_C"/>
</dbReference>
<name>A0A1F5IQP5_9BACT</name>
<evidence type="ECO:0000259" key="8">
    <source>
        <dbReference type="Pfam" id="PF14693"/>
    </source>
</evidence>
<dbReference type="InterPro" id="IPR029751">
    <property type="entry name" value="Ribosomal_L25_dom"/>
</dbReference>
<feature type="region of interest" description="Disordered" evidence="6">
    <location>
        <begin position="206"/>
        <end position="267"/>
    </location>
</feature>
<sequence>MDRLSLQAEERIILGKKVKNLRKDGKLPGHVFGKGLETEHVSVDGKTFLQIFKEAGETGVIDLKISKLAADAVDAEKVRPVMVRGIQYNPVSGEPVHIDFYQVNLTQKVKVPVPLVLIGEQPESVHLGETIVLQTLNEVQVEALPTDLVENIEVDITPLKNIDDAITVGQLSYDRSKLTIDAAEEDIVVKLAPAVTAEMEKLLEEQAAETAEAAAETEAGAEKAEEAAEGEAAEGETPASAEATAGKPAEGEQPQKEAEKGGEEPQK</sequence>
<dbReference type="Pfam" id="PF14693">
    <property type="entry name" value="Ribosomal_TL5_C"/>
    <property type="match status" value="1"/>
</dbReference>
<dbReference type="InterPro" id="IPR020056">
    <property type="entry name" value="Rbsml_bL25/Gln-tRNA_synth_N"/>
</dbReference>
<dbReference type="GO" id="GO:0008097">
    <property type="term" value="F:5S rRNA binding"/>
    <property type="evidence" value="ECO:0007669"/>
    <property type="project" value="InterPro"/>
</dbReference>
<dbReference type="AlphaFoldDB" id="A0A1F5IQP5"/>
<dbReference type="Gene3D" id="2.40.240.10">
    <property type="entry name" value="Ribosomal Protein L25, Chain P"/>
    <property type="match status" value="1"/>
</dbReference>
<dbReference type="HAMAP" id="MF_01334">
    <property type="entry name" value="Ribosomal_bL25_CTC"/>
    <property type="match status" value="1"/>
</dbReference>
<gene>
    <name evidence="5" type="primary">rplY</name>
    <name evidence="5" type="synonym">ctc</name>
    <name evidence="9" type="ORF">A2871_04070</name>
</gene>
<dbReference type="PANTHER" id="PTHR33284:SF1">
    <property type="entry name" value="RIBOSOMAL PROTEIN L25_GLN-TRNA SYNTHETASE, ANTI-CODON-BINDING DOMAIN-CONTAINING PROTEIN"/>
    <property type="match status" value="1"/>
</dbReference>
<proteinExistence type="inferred from homology"/>
<dbReference type="GO" id="GO:0003735">
    <property type="term" value="F:structural constituent of ribosome"/>
    <property type="evidence" value="ECO:0007669"/>
    <property type="project" value="InterPro"/>
</dbReference>
<evidence type="ECO:0000259" key="7">
    <source>
        <dbReference type="Pfam" id="PF01386"/>
    </source>
</evidence>
<comment type="caution">
    <text evidence="9">The sequence shown here is derived from an EMBL/GenBank/DDBJ whole genome shotgun (WGS) entry which is preliminary data.</text>
</comment>
<feature type="compositionally biased region" description="Low complexity" evidence="6">
    <location>
        <begin position="208"/>
        <end position="218"/>
    </location>
</feature>
<evidence type="ECO:0000256" key="5">
    <source>
        <dbReference type="HAMAP-Rule" id="MF_01334"/>
    </source>
</evidence>
<evidence type="ECO:0000313" key="10">
    <source>
        <dbReference type="Proteomes" id="UP000176336"/>
    </source>
</evidence>
<evidence type="ECO:0000256" key="3">
    <source>
        <dbReference type="ARBA" id="ARBA00022980"/>
    </source>
</evidence>
<reference evidence="9 10" key="1">
    <citation type="journal article" date="2016" name="Nat. Commun.">
        <title>Thousands of microbial genomes shed light on interconnected biogeochemical processes in an aquifer system.</title>
        <authorList>
            <person name="Anantharaman K."/>
            <person name="Brown C.T."/>
            <person name="Hug L.A."/>
            <person name="Sharon I."/>
            <person name="Castelle C.J."/>
            <person name="Probst A.J."/>
            <person name="Thomas B.C."/>
            <person name="Singh A."/>
            <person name="Wilkins M.J."/>
            <person name="Karaoz U."/>
            <person name="Brodie E.L."/>
            <person name="Williams K.H."/>
            <person name="Hubbard S.S."/>
            <person name="Banfield J.F."/>
        </authorList>
    </citation>
    <scope>NUCLEOTIDE SEQUENCE [LARGE SCALE GENOMIC DNA]</scope>
</reference>